<sequence length="86" mass="9728">MRQSSQYPNPKMVEWSEEDRCYVGQCPGVIGPCCHGDDASEVYSELCQIVDEWIEIMKQDEQKQGNKPSPIPLTGEHFFGHSPAMP</sequence>
<dbReference type="EMBL" id="CAADEZ010000183">
    <property type="protein sequence ID" value="VFJ57134.1"/>
    <property type="molecule type" value="Genomic_DNA"/>
</dbReference>
<gene>
    <name evidence="3" type="ORF">BECKFM1743A_GA0114220_101834</name>
    <name evidence="4" type="ORF">BECKFM1743B_GA0114221_102682</name>
    <name evidence="2" type="ORF">BECKFM1743C_GA0114222_101893</name>
</gene>
<dbReference type="SUPFAM" id="SSF143100">
    <property type="entry name" value="TTHA1013/TTHA0281-like"/>
    <property type="match status" value="1"/>
</dbReference>
<accession>A0A450SSV6</accession>
<evidence type="ECO:0000256" key="1">
    <source>
        <dbReference type="SAM" id="MobiDB-lite"/>
    </source>
</evidence>
<organism evidence="3">
    <name type="scientific">Candidatus Kentrum sp. FM</name>
    <dbReference type="NCBI Taxonomy" id="2126340"/>
    <lineage>
        <taxon>Bacteria</taxon>
        <taxon>Pseudomonadati</taxon>
        <taxon>Pseudomonadota</taxon>
        <taxon>Gammaproteobacteria</taxon>
        <taxon>Candidatus Kentrum</taxon>
    </lineage>
</organism>
<name>A0A450SSV6_9GAMM</name>
<dbReference type="AlphaFoldDB" id="A0A450SSV6"/>
<evidence type="ECO:0000313" key="4">
    <source>
        <dbReference type="EMBL" id="VFK13168.1"/>
    </source>
</evidence>
<dbReference type="EMBL" id="CAADFL010000268">
    <property type="protein sequence ID" value="VFK13168.1"/>
    <property type="molecule type" value="Genomic_DNA"/>
</dbReference>
<evidence type="ECO:0000313" key="2">
    <source>
        <dbReference type="EMBL" id="VFJ56961.1"/>
    </source>
</evidence>
<feature type="region of interest" description="Disordered" evidence="1">
    <location>
        <begin position="60"/>
        <end position="86"/>
    </location>
</feature>
<evidence type="ECO:0000313" key="3">
    <source>
        <dbReference type="EMBL" id="VFJ57134.1"/>
    </source>
</evidence>
<proteinExistence type="predicted"/>
<dbReference type="EMBL" id="CAADFA010000189">
    <property type="protein sequence ID" value="VFJ56961.1"/>
    <property type="molecule type" value="Genomic_DNA"/>
</dbReference>
<dbReference type="InterPro" id="IPR035069">
    <property type="entry name" value="TTHA1013/TTHA0281-like"/>
</dbReference>
<reference evidence="3" key="1">
    <citation type="submission" date="2019-02" db="EMBL/GenBank/DDBJ databases">
        <authorList>
            <person name="Gruber-Vodicka R. H."/>
            <person name="Seah K. B. B."/>
        </authorList>
    </citation>
    <scope>NUCLEOTIDE SEQUENCE</scope>
    <source>
        <strain evidence="3">BECK_BZ163</strain>
        <strain evidence="4">BECK_BZ164</strain>
        <strain evidence="2">BECK_BZ165</strain>
    </source>
</reference>
<protein>
    <submittedName>
        <fullName evidence="3">Uncharacterized protein</fullName>
    </submittedName>
</protein>